<reference evidence="2 3" key="1">
    <citation type="submission" date="2018-06" db="EMBL/GenBank/DDBJ databases">
        <title>Draft genome sequence of Burkholderia reimsis strain BE51 isolated from a French agricultural soil.</title>
        <authorList>
            <person name="Esmaeel Q."/>
        </authorList>
    </citation>
    <scope>NUCLEOTIDE SEQUENCE [LARGE SCALE GENOMIC DNA]</scope>
    <source>
        <strain evidence="2 3">BE51</strain>
    </source>
</reference>
<dbReference type="EMBL" id="QMFZ01000013">
    <property type="protein sequence ID" value="RBB38609.1"/>
    <property type="molecule type" value="Genomic_DNA"/>
</dbReference>
<protein>
    <submittedName>
        <fullName evidence="2">Uncharacterized protein</fullName>
    </submittedName>
</protein>
<name>A0A365QUC9_9BURK</name>
<evidence type="ECO:0000256" key="1">
    <source>
        <dbReference type="SAM" id="MobiDB-lite"/>
    </source>
</evidence>
<gene>
    <name evidence="2" type="ORF">DPV79_16675</name>
</gene>
<proteinExistence type="predicted"/>
<sequence>MQRGMQRIRAMSASWRAVRCRTERAKRAASRTRVRPKRFDAMSGNGAADDVQSSMLPAKTFEEFHRLERRLYESIPPPGKVTRHIITKYYRCRRTSFPTISLPDARA</sequence>
<evidence type="ECO:0000313" key="3">
    <source>
        <dbReference type="Proteomes" id="UP000252458"/>
    </source>
</evidence>
<comment type="caution">
    <text evidence="2">The sequence shown here is derived from an EMBL/GenBank/DDBJ whole genome shotgun (WGS) entry which is preliminary data.</text>
</comment>
<feature type="compositionally biased region" description="Basic residues" evidence="1">
    <location>
        <begin position="27"/>
        <end position="36"/>
    </location>
</feature>
<accession>A0A365QUC9</accession>
<organism evidence="2 3">
    <name type="scientific">Burkholderia reimsis</name>
    <dbReference type="NCBI Taxonomy" id="2234132"/>
    <lineage>
        <taxon>Bacteria</taxon>
        <taxon>Pseudomonadati</taxon>
        <taxon>Pseudomonadota</taxon>
        <taxon>Betaproteobacteria</taxon>
        <taxon>Burkholderiales</taxon>
        <taxon>Burkholderiaceae</taxon>
        <taxon>Burkholderia</taxon>
    </lineage>
</organism>
<evidence type="ECO:0000313" key="2">
    <source>
        <dbReference type="EMBL" id="RBB38609.1"/>
    </source>
</evidence>
<dbReference type="AlphaFoldDB" id="A0A365QUC9"/>
<feature type="region of interest" description="Disordered" evidence="1">
    <location>
        <begin position="25"/>
        <end position="51"/>
    </location>
</feature>
<dbReference type="Proteomes" id="UP000252458">
    <property type="component" value="Unassembled WGS sequence"/>
</dbReference>
<keyword evidence="3" id="KW-1185">Reference proteome</keyword>